<proteinExistence type="predicted"/>
<dbReference type="Proteomes" id="UP000324222">
    <property type="component" value="Unassembled WGS sequence"/>
</dbReference>
<name>A0A5B7JID5_PORTR</name>
<accession>A0A5B7JID5</accession>
<keyword evidence="3" id="KW-1185">Reference proteome</keyword>
<evidence type="ECO:0000256" key="1">
    <source>
        <dbReference type="SAM" id="MobiDB-lite"/>
    </source>
</evidence>
<comment type="caution">
    <text evidence="2">The sequence shown here is derived from an EMBL/GenBank/DDBJ whole genome shotgun (WGS) entry which is preliminary data.</text>
</comment>
<protein>
    <submittedName>
        <fullName evidence="2">Uncharacterized protein</fullName>
    </submittedName>
</protein>
<evidence type="ECO:0000313" key="3">
    <source>
        <dbReference type="Proteomes" id="UP000324222"/>
    </source>
</evidence>
<evidence type="ECO:0000313" key="2">
    <source>
        <dbReference type="EMBL" id="MPC94335.1"/>
    </source>
</evidence>
<sequence length="66" mass="7474">MFKHQVAPRLNLNHQHKPPPAVTPQEDHHGTPLHFSTLIMLPRVASEAWTHSEGHDGMLNTHSRLS</sequence>
<reference evidence="2 3" key="1">
    <citation type="submission" date="2019-05" db="EMBL/GenBank/DDBJ databases">
        <title>Another draft genome of Portunus trituberculatus and its Hox gene families provides insights of decapod evolution.</title>
        <authorList>
            <person name="Jeong J.-H."/>
            <person name="Song I."/>
            <person name="Kim S."/>
            <person name="Choi T."/>
            <person name="Kim D."/>
            <person name="Ryu S."/>
            <person name="Kim W."/>
        </authorList>
    </citation>
    <scope>NUCLEOTIDE SEQUENCE [LARGE SCALE GENOMIC DNA]</scope>
    <source>
        <tissue evidence="2">Muscle</tissue>
    </source>
</reference>
<organism evidence="2 3">
    <name type="scientific">Portunus trituberculatus</name>
    <name type="common">Swimming crab</name>
    <name type="synonym">Neptunus trituberculatus</name>
    <dbReference type="NCBI Taxonomy" id="210409"/>
    <lineage>
        <taxon>Eukaryota</taxon>
        <taxon>Metazoa</taxon>
        <taxon>Ecdysozoa</taxon>
        <taxon>Arthropoda</taxon>
        <taxon>Crustacea</taxon>
        <taxon>Multicrustacea</taxon>
        <taxon>Malacostraca</taxon>
        <taxon>Eumalacostraca</taxon>
        <taxon>Eucarida</taxon>
        <taxon>Decapoda</taxon>
        <taxon>Pleocyemata</taxon>
        <taxon>Brachyura</taxon>
        <taxon>Eubrachyura</taxon>
        <taxon>Portunoidea</taxon>
        <taxon>Portunidae</taxon>
        <taxon>Portuninae</taxon>
        <taxon>Portunus</taxon>
    </lineage>
</organism>
<dbReference type="AlphaFoldDB" id="A0A5B7JID5"/>
<gene>
    <name evidence="2" type="ORF">E2C01_089499</name>
</gene>
<feature type="region of interest" description="Disordered" evidence="1">
    <location>
        <begin position="1"/>
        <end position="31"/>
    </location>
</feature>
<dbReference type="EMBL" id="VSRR010098111">
    <property type="protein sequence ID" value="MPC94335.1"/>
    <property type="molecule type" value="Genomic_DNA"/>
</dbReference>